<dbReference type="RefSeq" id="WP_102842993.1">
    <property type="nucleotide sequence ID" value="NZ_PDZR01000005.1"/>
</dbReference>
<feature type="active site" evidence="9">
    <location>
        <position position="78"/>
    </location>
</feature>
<dbReference type="OrthoDB" id="9805408at2"/>
<keyword evidence="5 8" id="KW-0457">Lysine biosynthesis</keyword>
<evidence type="ECO:0000256" key="8">
    <source>
        <dbReference type="HAMAP-Rule" id="MF_00197"/>
    </source>
</evidence>
<evidence type="ECO:0000256" key="3">
    <source>
        <dbReference type="ARBA" id="ARBA00013080"/>
    </source>
</evidence>
<organism evidence="10 11">
    <name type="scientific">Methylocella silvestris</name>
    <dbReference type="NCBI Taxonomy" id="199596"/>
    <lineage>
        <taxon>Bacteria</taxon>
        <taxon>Pseudomonadati</taxon>
        <taxon>Pseudomonadota</taxon>
        <taxon>Alphaproteobacteria</taxon>
        <taxon>Hyphomicrobiales</taxon>
        <taxon>Beijerinckiaceae</taxon>
        <taxon>Methylocella</taxon>
    </lineage>
</organism>
<evidence type="ECO:0000256" key="1">
    <source>
        <dbReference type="ARBA" id="ARBA00005196"/>
    </source>
</evidence>
<feature type="binding site" evidence="8">
    <location>
        <position position="69"/>
    </location>
    <ligand>
        <name>substrate</name>
    </ligand>
</feature>
<dbReference type="InterPro" id="IPR018510">
    <property type="entry name" value="DAP_epimerase_AS"/>
</dbReference>
<dbReference type="PANTHER" id="PTHR31689:SF0">
    <property type="entry name" value="DIAMINOPIMELATE EPIMERASE"/>
    <property type="match status" value="1"/>
</dbReference>
<dbReference type="NCBIfam" id="TIGR00652">
    <property type="entry name" value="DapF"/>
    <property type="match status" value="1"/>
</dbReference>
<reference evidence="10 11" key="1">
    <citation type="submission" date="2017-10" db="EMBL/GenBank/DDBJ databases">
        <title>Genome announcement of Methylocella silvestris TVC from permafrost.</title>
        <authorList>
            <person name="Wang J."/>
            <person name="Geng K."/>
            <person name="Ul-Haque F."/>
            <person name="Crombie A.T."/>
            <person name="Street L.E."/>
            <person name="Wookey P.A."/>
            <person name="Murrell J.C."/>
            <person name="Pratscher J."/>
        </authorList>
    </citation>
    <scope>NUCLEOTIDE SEQUENCE [LARGE SCALE GENOMIC DNA]</scope>
    <source>
        <strain evidence="10 11">TVC</strain>
    </source>
</reference>
<feature type="binding site" evidence="8">
    <location>
        <begin position="225"/>
        <end position="226"/>
    </location>
    <ligand>
        <name>substrate</name>
    </ligand>
</feature>
<comment type="subunit">
    <text evidence="8">Homodimer.</text>
</comment>
<evidence type="ECO:0000313" key="11">
    <source>
        <dbReference type="Proteomes" id="UP000236286"/>
    </source>
</evidence>
<feature type="binding site" evidence="8">
    <location>
        <position position="164"/>
    </location>
    <ligand>
        <name>substrate</name>
    </ligand>
</feature>
<feature type="binding site" evidence="8">
    <location>
        <begin position="79"/>
        <end position="80"/>
    </location>
    <ligand>
        <name>substrate</name>
    </ligand>
</feature>
<dbReference type="HAMAP" id="MF_00197">
    <property type="entry name" value="DAP_epimerase"/>
    <property type="match status" value="1"/>
</dbReference>
<feature type="active site" description="Proton acceptor" evidence="8">
    <location>
        <position position="224"/>
    </location>
</feature>
<evidence type="ECO:0000256" key="9">
    <source>
        <dbReference type="PROSITE-ProRule" id="PRU10125"/>
    </source>
</evidence>
<keyword evidence="4 8" id="KW-0028">Amino-acid biosynthesis</keyword>
<dbReference type="EC" id="5.1.1.7" evidence="3 8"/>
<comment type="subcellular location">
    <subcellularLocation>
        <location evidence="8">Cytoplasm</location>
    </subcellularLocation>
</comment>
<feature type="binding site" evidence="8">
    <location>
        <position position="17"/>
    </location>
    <ligand>
        <name>substrate</name>
    </ligand>
</feature>
<dbReference type="GO" id="GO:0005829">
    <property type="term" value="C:cytosol"/>
    <property type="evidence" value="ECO:0007669"/>
    <property type="project" value="TreeGrafter"/>
</dbReference>
<dbReference type="InterPro" id="IPR001653">
    <property type="entry name" value="DAP_epimerase_DapF"/>
</dbReference>
<evidence type="ECO:0000256" key="5">
    <source>
        <dbReference type="ARBA" id="ARBA00023154"/>
    </source>
</evidence>
<dbReference type="Gene3D" id="3.10.310.10">
    <property type="entry name" value="Diaminopimelate Epimerase, Chain A, domain 1"/>
    <property type="match status" value="2"/>
</dbReference>
<comment type="caution">
    <text evidence="10">The sequence shown here is derived from an EMBL/GenBank/DDBJ whole genome shotgun (WGS) entry which is preliminary data.</text>
</comment>
<sequence length="289" mass="30672">MNPLADRLAVKMNGIGNEILILDLRGAGAGVTGAQVRAIARTKGLGFDQLMVLEDPRSEGTKAFVTIFNADGSQSSACGNGTRCVAWALLKDARDEIIVETAAGRLVCRRVSEQVFSVEMGRPRLKAAEIPLARDFADTSAIDLAFGPADAPILKNPAVVNMGNPHAIFFVDDISAYDLAAIGPALEHDALFPERANISLARVVSPERIELKVWERGVGLTRACGSAACAALVAAARLGLAGRRATVALPGGELDIFWRESDDMVIMTGPVEFEFETRLDPAIFADVAA</sequence>
<accession>A0A2J7TIX2</accession>
<protein>
    <recommendedName>
        <fullName evidence="3 8">Diaminopimelate epimerase</fullName>
        <shortName evidence="8">DAP epimerase</shortName>
        <ecNumber evidence="3 8">5.1.1.7</ecNumber>
    </recommendedName>
    <alternativeName>
        <fullName evidence="8">PLP-independent amino acid racemase</fullName>
    </alternativeName>
</protein>
<dbReference type="Proteomes" id="UP000236286">
    <property type="component" value="Unassembled WGS sequence"/>
</dbReference>
<evidence type="ECO:0000256" key="6">
    <source>
        <dbReference type="ARBA" id="ARBA00023235"/>
    </source>
</evidence>
<dbReference type="SUPFAM" id="SSF54506">
    <property type="entry name" value="Diaminopimelate epimerase-like"/>
    <property type="match status" value="2"/>
</dbReference>
<dbReference type="UniPathway" id="UPA00034">
    <property type="reaction ID" value="UER00025"/>
</dbReference>
<keyword evidence="6 8" id="KW-0413">Isomerase</keyword>
<feature type="binding site" evidence="8">
    <location>
        <position position="197"/>
    </location>
    <ligand>
        <name>substrate</name>
    </ligand>
</feature>
<comment type="pathway">
    <text evidence="1 8">Amino-acid biosynthesis; L-lysine biosynthesis via DAP pathway; DL-2,6-diaminopimelate from LL-2,6-diaminopimelate: step 1/1.</text>
</comment>
<gene>
    <name evidence="8" type="primary">dapF</name>
    <name evidence="10" type="ORF">CR492_06800</name>
</gene>
<dbReference type="Pfam" id="PF01678">
    <property type="entry name" value="DAP_epimerase"/>
    <property type="match status" value="2"/>
</dbReference>
<comment type="catalytic activity">
    <reaction evidence="7 8">
        <text>(2S,6S)-2,6-diaminopimelate = meso-2,6-diaminopimelate</text>
        <dbReference type="Rhea" id="RHEA:15393"/>
        <dbReference type="ChEBI" id="CHEBI:57609"/>
        <dbReference type="ChEBI" id="CHEBI:57791"/>
        <dbReference type="EC" id="5.1.1.7"/>
    </reaction>
</comment>
<feature type="site" description="Could be important to modulate the pK values of the two catalytic cysteine residues" evidence="8">
    <location>
        <position position="215"/>
    </location>
</feature>
<evidence type="ECO:0000256" key="4">
    <source>
        <dbReference type="ARBA" id="ARBA00022605"/>
    </source>
</evidence>
<feature type="binding site" evidence="8">
    <location>
        <position position="49"/>
    </location>
    <ligand>
        <name>substrate</name>
    </ligand>
</feature>
<keyword evidence="8" id="KW-0963">Cytoplasm</keyword>
<evidence type="ECO:0000256" key="2">
    <source>
        <dbReference type="ARBA" id="ARBA00010219"/>
    </source>
</evidence>
<dbReference type="PROSITE" id="PS01326">
    <property type="entry name" value="DAP_EPIMERASE"/>
    <property type="match status" value="1"/>
</dbReference>
<name>A0A2J7TIX2_METSI</name>
<dbReference type="PANTHER" id="PTHR31689">
    <property type="entry name" value="DIAMINOPIMELATE EPIMERASE, CHLOROPLASTIC"/>
    <property type="match status" value="1"/>
</dbReference>
<feature type="active site" description="Proton donor" evidence="8">
    <location>
        <position position="78"/>
    </location>
</feature>
<comment type="function">
    <text evidence="8">Catalyzes the stereoinversion of LL-2,6-diaminopimelate (L,L-DAP) to meso-diaminopimelate (meso-DAP), a precursor of L-lysine and an essential component of the bacterial peptidoglycan.</text>
</comment>
<dbReference type="EMBL" id="PDZR01000005">
    <property type="protein sequence ID" value="PNG26696.1"/>
    <property type="molecule type" value="Genomic_DNA"/>
</dbReference>
<evidence type="ECO:0000313" key="10">
    <source>
        <dbReference type="EMBL" id="PNG26696.1"/>
    </source>
</evidence>
<proteinExistence type="inferred from homology"/>
<comment type="similarity">
    <text evidence="2 8">Belongs to the diaminopimelate epimerase family.</text>
</comment>
<feature type="binding site" evidence="8">
    <location>
        <begin position="215"/>
        <end position="216"/>
    </location>
    <ligand>
        <name>substrate</name>
    </ligand>
</feature>
<evidence type="ECO:0000256" key="7">
    <source>
        <dbReference type="ARBA" id="ARBA00051712"/>
    </source>
</evidence>
<dbReference type="GO" id="GO:0008837">
    <property type="term" value="F:diaminopimelate epimerase activity"/>
    <property type="evidence" value="ECO:0007669"/>
    <property type="project" value="UniProtKB-UniRule"/>
</dbReference>
<dbReference type="AlphaFoldDB" id="A0A2J7TIX2"/>
<feature type="site" description="Could be important to modulate the pK values of the two catalytic cysteine residues" evidence="8">
    <location>
        <position position="166"/>
    </location>
</feature>
<dbReference type="GO" id="GO:0009089">
    <property type="term" value="P:lysine biosynthetic process via diaminopimelate"/>
    <property type="evidence" value="ECO:0007669"/>
    <property type="project" value="UniProtKB-UniRule"/>
</dbReference>